<reference evidence="1" key="1">
    <citation type="journal article" date="2014" name="Front. Microbiol.">
        <title>High frequency of phylogenetically diverse reductive dehalogenase-homologous genes in deep subseafloor sedimentary metagenomes.</title>
        <authorList>
            <person name="Kawai M."/>
            <person name="Futagami T."/>
            <person name="Toyoda A."/>
            <person name="Takaki Y."/>
            <person name="Nishi S."/>
            <person name="Hori S."/>
            <person name="Arai W."/>
            <person name="Tsubouchi T."/>
            <person name="Morono Y."/>
            <person name="Uchiyama I."/>
            <person name="Ito T."/>
            <person name="Fujiyama A."/>
            <person name="Inagaki F."/>
            <person name="Takami H."/>
        </authorList>
    </citation>
    <scope>NUCLEOTIDE SEQUENCE</scope>
    <source>
        <strain evidence="1">Expedition CK06-06</strain>
    </source>
</reference>
<organism evidence="1">
    <name type="scientific">marine sediment metagenome</name>
    <dbReference type="NCBI Taxonomy" id="412755"/>
    <lineage>
        <taxon>unclassified sequences</taxon>
        <taxon>metagenomes</taxon>
        <taxon>ecological metagenomes</taxon>
    </lineage>
</organism>
<accession>X0Z428</accession>
<proteinExistence type="predicted"/>
<evidence type="ECO:0000313" key="1">
    <source>
        <dbReference type="EMBL" id="GAG63759.1"/>
    </source>
</evidence>
<gene>
    <name evidence="1" type="ORF">S01H4_20367</name>
</gene>
<sequence length="44" mass="4979">MPIIVGTMICLFLAREVEGFKYRIDVVLNFTEAYKIIGMTAPDV</sequence>
<dbReference type="EMBL" id="BART01009151">
    <property type="protein sequence ID" value="GAG63759.1"/>
    <property type="molecule type" value="Genomic_DNA"/>
</dbReference>
<name>X0Z428_9ZZZZ</name>
<dbReference type="AlphaFoldDB" id="X0Z428"/>
<protein>
    <submittedName>
        <fullName evidence="1">Uncharacterized protein</fullName>
    </submittedName>
</protein>
<comment type="caution">
    <text evidence="1">The sequence shown here is derived from an EMBL/GenBank/DDBJ whole genome shotgun (WGS) entry which is preliminary data.</text>
</comment>